<evidence type="ECO:0000313" key="3">
    <source>
        <dbReference type="Proteomes" id="UP000559027"/>
    </source>
</evidence>
<evidence type="ECO:0000313" key="2">
    <source>
        <dbReference type="EMBL" id="KAF5349587.1"/>
    </source>
</evidence>
<feature type="region of interest" description="Disordered" evidence="1">
    <location>
        <begin position="54"/>
        <end position="113"/>
    </location>
</feature>
<proteinExistence type="predicted"/>
<feature type="compositionally biased region" description="Polar residues" evidence="1">
    <location>
        <begin position="54"/>
        <end position="63"/>
    </location>
</feature>
<comment type="caution">
    <text evidence="2">The sequence shown here is derived from an EMBL/GenBank/DDBJ whole genome shotgun (WGS) entry which is preliminary data.</text>
</comment>
<sequence>MRLILSSRHPKNSTYSTESGQLLYKVDTPYKLGVRTATIRKAVATVDGVWQSNSDSRKLQSIPSREKSPFGDDKHAIEKQEEGSVPESDRRSVDGAFIDSDEEDNNEGGPSTMDLPELEGHFAFYAQIKFQTFQSSRFRVDSFDTSVSDYFRKEGWSWFGRGRVFMASDGKEYRWDLRIGHLEMRECIESVNRVIKMIQEDNTVIFIWSYYISVRAPLYNLFTGTRQIIDRANQWEFRSKLVKHPTSGAEILLISMPDADNSLTDEKKQGLQHILSQMDKVGVRSSVHIWAHDNSERRRLWPRKPKGWDFLKQMFEGDLRIEMNNMIFLSMDWDVDSEEDQGWEGRIKEALKEDVERGLAFVQLPVLNEAEIWYVIDGIMDLMTATVHGKGGVGDDRSRWLGTRINGAREEAKKKAKEDSNVGLMQREIRQLYAELEKTEYGKGVRAKLKKVSGEQKKIMVPLLTQLDNDDMKPEEKEQLEKTIKEEYDLFLREFRGYFAEVKAMGIQVGFHLRDFYGLPEPRKKRLGIF</sequence>
<accession>A0A8H5FUV9</accession>
<dbReference type="OrthoDB" id="3360976at2759"/>
<gene>
    <name evidence="2" type="ORF">D9756_008877</name>
</gene>
<dbReference type="AlphaFoldDB" id="A0A8H5FUV9"/>
<dbReference type="EMBL" id="JAACJO010000016">
    <property type="protein sequence ID" value="KAF5349587.1"/>
    <property type="molecule type" value="Genomic_DNA"/>
</dbReference>
<keyword evidence="3" id="KW-1185">Reference proteome</keyword>
<feature type="compositionally biased region" description="Basic and acidic residues" evidence="1">
    <location>
        <begin position="64"/>
        <end position="93"/>
    </location>
</feature>
<organism evidence="2 3">
    <name type="scientific">Leucocoprinus leucothites</name>
    <dbReference type="NCBI Taxonomy" id="201217"/>
    <lineage>
        <taxon>Eukaryota</taxon>
        <taxon>Fungi</taxon>
        <taxon>Dikarya</taxon>
        <taxon>Basidiomycota</taxon>
        <taxon>Agaricomycotina</taxon>
        <taxon>Agaricomycetes</taxon>
        <taxon>Agaricomycetidae</taxon>
        <taxon>Agaricales</taxon>
        <taxon>Agaricineae</taxon>
        <taxon>Agaricaceae</taxon>
        <taxon>Leucocoprinus</taxon>
    </lineage>
</organism>
<reference evidence="2 3" key="1">
    <citation type="journal article" date="2020" name="ISME J.">
        <title>Uncovering the hidden diversity of litter-decomposition mechanisms in mushroom-forming fungi.</title>
        <authorList>
            <person name="Floudas D."/>
            <person name="Bentzer J."/>
            <person name="Ahren D."/>
            <person name="Johansson T."/>
            <person name="Persson P."/>
            <person name="Tunlid A."/>
        </authorList>
    </citation>
    <scope>NUCLEOTIDE SEQUENCE [LARGE SCALE GENOMIC DNA]</scope>
    <source>
        <strain evidence="2 3">CBS 146.42</strain>
    </source>
</reference>
<protein>
    <submittedName>
        <fullName evidence="2">Uncharacterized protein</fullName>
    </submittedName>
</protein>
<name>A0A8H5FUV9_9AGAR</name>
<evidence type="ECO:0000256" key="1">
    <source>
        <dbReference type="SAM" id="MobiDB-lite"/>
    </source>
</evidence>
<dbReference type="Proteomes" id="UP000559027">
    <property type="component" value="Unassembled WGS sequence"/>
</dbReference>